<reference evidence="2" key="2">
    <citation type="submission" date="2020-10" db="UniProtKB">
        <authorList>
            <consortium name="WormBaseParasite"/>
        </authorList>
    </citation>
    <scope>IDENTIFICATION</scope>
</reference>
<protein>
    <submittedName>
        <fullName evidence="2">CX domain-containing protein</fullName>
    </submittedName>
</protein>
<sequence>MLINIPKRKHSVTRITVIVQGVYYLFTSHSAEPTAQHPGTPLYCKVYRFEQDWDYSTDLAAAEPIETPVTFSKCSGPQTCIAASRIKGTGDIRRREFFHDCLTAMVATDYPTPDCVKHPHNFTSSFSYSCCAMYRCHLEYPIFKAPYDDGSEI</sequence>
<name>A0A7E4VK55_PANRE</name>
<evidence type="ECO:0000313" key="2">
    <source>
        <dbReference type="WBParaSite" id="Pan_g21134.t1"/>
    </source>
</evidence>
<dbReference type="AlphaFoldDB" id="A0A7E4VK55"/>
<evidence type="ECO:0000313" key="1">
    <source>
        <dbReference type="Proteomes" id="UP000492821"/>
    </source>
</evidence>
<dbReference type="Proteomes" id="UP000492821">
    <property type="component" value="Unassembled WGS sequence"/>
</dbReference>
<proteinExistence type="predicted"/>
<keyword evidence="1" id="KW-1185">Reference proteome</keyword>
<reference evidence="1" key="1">
    <citation type="journal article" date="2013" name="Genetics">
        <title>The draft genome and transcriptome of Panagrellus redivivus are shaped by the harsh demands of a free-living lifestyle.</title>
        <authorList>
            <person name="Srinivasan J."/>
            <person name="Dillman A.R."/>
            <person name="Macchietto M.G."/>
            <person name="Heikkinen L."/>
            <person name="Lakso M."/>
            <person name="Fracchia K.M."/>
            <person name="Antoshechkin I."/>
            <person name="Mortazavi A."/>
            <person name="Wong G."/>
            <person name="Sternberg P.W."/>
        </authorList>
    </citation>
    <scope>NUCLEOTIDE SEQUENCE [LARGE SCALE GENOMIC DNA]</scope>
    <source>
        <strain evidence="1">MT8872</strain>
    </source>
</reference>
<organism evidence="1 2">
    <name type="scientific">Panagrellus redivivus</name>
    <name type="common">Microworm</name>
    <dbReference type="NCBI Taxonomy" id="6233"/>
    <lineage>
        <taxon>Eukaryota</taxon>
        <taxon>Metazoa</taxon>
        <taxon>Ecdysozoa</taxon>
        <taxon>Nematoda</taxon>
        <taxon>Chromadorea</taxon>
        <taxon>Rhabditida</taxon>
        <taxon>Tylenchina</taxon>
        <taxon>Panagrolaimomorpha</taxon>
        <taxon>Panagrolaimoidea</taxon>
        <taxon>Panagrolaimidae</taxon>
        <taxon>Panagrellus</taxon>
    </lineage>
</organism>
<accession>A0A7E4VK55</accession>
<dbReference type="WBParaSite" id="Pan_g21134.t1">
    <property type="protein sequence ID" value="Pan_g21134.t1"/>
    <property type="gene ID" value="Pan_g21134"/>
</dbReference>